<gene>
    <name evidence="2" type="ORF">DPMN_010422</name>
</gene>
<dbReference type="AlphaFoldDB" id="A0A9D4N1H4"/>
<evidence type="ECO:0000259" key="1">
    <source>
        <dbReference type="Pfam" id="PF15067"/>
    </source>
</evidence>
<feature type="domain" description="FAM124" evidence="1">
    <location>
        <begin position="8"/>
        <end position="60"/>
    </location>
</feature>
<reference evidence="2" key="1">
    <citation type="journal article" date="2019" name="bioRxiv">
        <title>The Genome of the Zebra Mussel, Dreissena polymorpha: A Resource for Invasive Species Research.</title>
        <authorList>
            <person name="McCartney M.A."/>
            <person name="Auch B."/>
            <person name="Kono T."/>
            <person name="Mallez S."/>
            <person name="Zhang Y."/>
            <person name="Obille A."/>
            <person name="Becker A."/>
            <person name="Abrahante J.E."/>
            <person name="Garbe J."/>
            <person name="Badalamenti J.P."/>
            <person name="Herman A."/>
            <person name="Mangelson H."/>
            <person name="Liachko I."/>
            <person name="Sullivan S."/>
            <person name="Sone E.D."/>
            <person name="Koren S."/>
            <person name="Silverstein K.A.T."/>
            <person name="Beckman K.B."/>
            <person name="Gohl D.M."/>
        </authorList>
    </citation>
    <scope>NUCLEOTIDE SEQUENCE</scope>
    <source>
        <strain evidence="2">Duluth1</strain>
        <tissue evidence="2">Whole animal</tissue>
    </source>
</reference>
<organism evidence="2 3">
    <name type="scientific">Dreissena polymorpha</name>
    <name type="common">Zebra mussel</name>
    <name type="synonym">Mytilus polymorpha</name>
    <dbReference type="NCBI Taxonomy" id="45954"/>
    <lineage>
        <taxon>Eukaryota</taxon>
        <taxon>Metazoa</taxon>
        <taxon>Spiralia</taxon>
        <taxon>Lophotrochozoa</taxon>
        <taxon>Mollusca</taxon>
        <taxon>Bivalvia</taxon>
        <taxon>Autobranchia</taxon>
        <taxon>Heteroconchia</taxon>
        <taxon>Euheterodonta</taxon>
        <taxon>Imparidentia</taxon>
        <taxon>Neoheterodontei</taxon>
        <taxon>Myida</taxon>
        <taxon>Dreissenoidea</taxon>
        <taxon>Dreissenidae</taxon>
        <taxon>Dreissena</taxon>
    </lineage>
</organism>
<evidence type="ECO:0000313" key="3">
    <source>
        <dbReference type="Proteomes" id="UP000828390"/>
    </source>
</evidence>
<comment type="caution">
    <text evidence="2">The sequence shown here is derived from an EMBL/GenBank/DDBJ whole genome shotgun (WGS) entry which is preliminary data.</text>
</comment>
<protein>
    <recommendedName>
        <fullName evidence="1">FAM124 domain-containing protein</fullName>
    </recommendedName>
</protein>
<name>A0A9D4N1H4_DREPO</name>
<reference evidence="2" key="2">
    <citation type="submission" date="2020-11" db="EMBL/GenBank/DDBJ databases">
        <authorList>
            <person name="McCartney M.A."/>
            <person name="Auch B."/>
            <person name="Kono T."/>
            <person name="Mallez S."/>
            <person name="Becker A."/>
            <person name="Gohl D.M."/>
            <person name="Silverstein K.A.T."/>
            <person name="Koren S."/>
            <person name="Bechman K.B."/>
            <person name="Herman A."/>
            <person name="Abrahante J.E."/>
            <person name="Garbe J."/>
        </authorList>
    </citation>
    <scope>NUCLEOTIDE SEQUENCE</scope>
    <source>
        <strain evidence="2">Duluth1</strain>
        <tissue evidence="2">Whole animal</tissue>
    </source>
</reference>
<keyword evidence="3" id="KW-1185">Reference proteome</keyword>
<proteinExistence type="predicted"/>
<dbReference type="Proteomes" id="UP000828390">
    <property type="component" value="Unassembled WGS sequence"/>
</dbReference>
<accession>A0A9D4N1H4</accession>
<evidence type="ECO:0000313" key="2">
    <source>
        <dbReference type="EMBL" id="KAH3886416.1"/>
    </source>
</evidence>
<dbReference type="EMBL" id="JAIWYP010000001">
    <property type="protein sequence ID" value="KAH3886416.1"/>
    <property type="molecule type" value="Genomic_DNA"/>
</dbReference>
<sequence length="67" mass="7834">MHQKTCSKIFRLANDLPLFASCPVLTNTEHLRINLYVQNYTEMVDFYRNIPESETETNNPELFIPTA</sequence>
<dbReference type="InterPro" id="IPR046365">
    <property type="entry name" value="FAM124_dom"/>
</dbReference>
<dbReference type="Pfam" id="PF15067">
    <property type="entry name" value="FAM124"/>
    <property type="match status" value="1"/>
</dbReference>